<dbReference type="Proteomes" id="UP000045039">
    <property type="component" value="Unassembled WGS sequence"/>
</dbReference>
<feature type="domain" description="Cyclic nucleotide-binding" evidence="4">
    <location>
        <begin position="6"/>
        <end position="108"/>
    </location>
</feature>
<dbReference type="InterPro" id="IPR014710">
    <property type="entry name" value="RmlC-like_jellyroll"/>
</dbReference>
<dbReference type="Gene3D" id="2.60.120.10">
    <property type="entry name" value="Jelly Rolls"/>
    <property type="match status" value="1"/>
</dbReference>
<dbReference type="GO" id="GO:0003677">
    <property type="term" value="F:DNA binding"/>
    <property type="evidence" value="ECO:0007669"/>
    <property type="project" value="UniProtKB-KW"/>
</dbReference>
<dbReference type="AlphaFoldDB" id="A0A9P1RCX6"/>
<evidence type="ECO:0000256" key="1">
    <source>
        <dbReference type="ARBA" id="ARBA00023015"/>
    </source>
</evidence>
<dbReference type="Gene3D" id="1.10.10.10">
    <property type="entry name" value="Winged helix-like DNA-binding domain superfamily/Winged helix DNA-binding domain"/>
    <property type="match status" value="1"/>
</dbReference>
<dbReference type="InterPro" id="IPR036388">
    <property type="entry name" value="WH-like_DNA-bd_sf"/>
</dbReference>
<reference evidence="7" key="1">
    <citation type="submission" date="2015-06" db="EMBL/GenBank/DDBJ databases">
        <authorList>
            <person name="Radhakrishnan Rajesh"/>
            <person name="Underwood Anthony"/>
            <person name="Al-Shahib Ali"/>
        </authorList>
    </citation>
    <scope>NUCLEOTIDE SEQUENCE [LARGE SCALE GENOMIC DNA]</scope>
    <source>
        <strain evidence="7">P19_London_7_VIM_2_05_10</strain>
    </source>
</reference>
<dbReference type="InterPro" id="IPR000595">
    <property type="entry name" value="cNMP-bd_dom"/>
</dbReference>
<dbReference type="GO" id="GO:0005829">
    <property type="term" value="C:cytosol"/>
    <property type="evidence" value="ECO:0007669"/>
    <property type="project" value="TreeGrafter"/>
</dbReference>
<proteinExistence type="predicted"/>
<dbReference type="PANTHER" id="PTHR24567">
    <property type="entry name" value="CRP FAMILY TRANSCRIPTIONAL REGULATORY PROTEIN"/>
    <property type="match status" value="1"/>
</dbReference>
<evidence type="ECO:0000313" key="6">
    <source>
        <dbReference type="EMBL" id="CRQ06512.1"/>
    </source>
</evidence>
<dbReference type="SMART" id="SM00100">
    <property type="entry name" value="cNMP"/>
    <property type="match status" value="1"/>
</dbReference>
<sequence length="230" mass="25451">MSGFNWVEDLKPEIRKALLERARIKIFPDGATIYSQGDPVTDVFQIISGEIRQCILTEDGQEVLMYIYKAGDLVGDSSVVDDDPYSVTILARGDVTARAWSIKDFATIRTAHHEIEAAISAQSSRRLKSTLKLVEELLTQPVAARVASRLLRLSEMGAPCVEGADLSLSQADIGLMVGTTRQSVNRVVTDLRKLGLIDTDYGKVTVKDLEGLKRYISDHQRHGRGEPEDH</sequence>
<evidence type="ECO:0000259" key="4">
    <source>
        <dbReference type="PROSITE" id="PS50042"/>
    </source>
</evidence>
<dbReference type="SMART" id="SM00419">
    <property type="entry name" value="HTH_CRP"/>
    <property type="match status" value="1"/>
</dbReference>
<keyword evidence="1" id="KW-0805">Transcription regulation</keyword>
<evidence type="ECO:0000256" key="2">
    <source>
        <dbReference type="ARBA" id="ARBA00023125"/>
    </source>
</evidence>
<evidence type="ECO:0000256" key="3">
    <source>
        <dbReference type="ARBA" id="ARBA00023163"/>
    </source>
</evidence>
<dbReference type="InterPro" id="IPR036390">
    <property type="entry name" value="WH_DNA-bd_sf"/>
</dbReference>
<dbReference type="PRINTS" id="PR00034">
    <property type="entry name" value="HTHCRP"/>
</dbReference>
<evidence type="ECO:0000313" key="7">
    <source>
        <dbReference type="Proteomes" id="UP000045039"/>
    </source>
</evidence>
<organism evidence="6 7">
    <name type="scientific">Pseudomonas aeruginosa</name>
    <dbReference type="NCBI Taxonomy" id="287"/>
    <lineage>
        <taxon>Bacteria</taxon>
        <taxon>Pseudomonadati</taxon>
        <taxon>Pseudomonadota</taxon>
        <taxon>Gammaproteobacteria</taxon>
        <taxon>Pseudomonadales</taxon>
        <taxon>Pseudomonadaceae</taxon>
        <taxon>Pseudomonas</taxon>
    </lineage>
</organism>
<dbReference type="PROSITE" id="PS51063">
    <property type="entry name" value="HTH_CRP_2"/>
    <property type="match status" value="1"/>
</dbReference>
<keyword evidence="2" id="KW-0238">DNA-binding</keyword>
<accession>A0A9P1RCX6</accession>
<dbReference type="InterPro" id="IPR050397">
    <property type="entry name" value="Env_Response_Regulators"/>
</dbReference>
<dbReference type="EMBL" id="CVVU01000267">
    <property type="protein sequence ID" value="CRQ06512.1"/>
    <property type="molecule type" value="Genomic_DNA"/>
</dbReference>
<dbReference type="PANTHER" id="PTHR24567:SF26">
    <property type="entry name" value="REGULATORY PROTEIN YEIL"/>
    <property type="match status" value="1"/>
</dbReference>
<dbReference type="GO" id="GO:0003700">
    <property type="term" value="F:DNA-binding transcription factor activity"/>
    <property type="evidence" value="ECO:0007669"/>
    <property type="project" value="TreeGrafter"/>
</dbReference>
<dbReference type="RefSeq" id="WP_025297980.1">
    <property type="nucleotide sequence ID" value="NZ_CAADLZ010000164.1"/>
</dbReference>
<gene>
    <name evidence="6" type="primary">crp_3</name>
    <name evidence="6" type="ORF">PAERUG_P19_London_7_VIM_2_05_10_06601</name>
</gene>
<keyword evidence="3" id="KW-0804">Transcription</keyword>
<dbReference type="SUPFAM" id="SSF46785">
    <property type="entry name" value="Winged helix' DNA-binding domain"/>
    <property type="match status" value="1"/>
</dbReference>
<dbReference type="CDD" id="cd00038">
    <property type="entry name" value="CAP_ED"/>
    <property type="match status" value="1"/>
</dbReference>
<dbReference type="Pfam" id="PF13545">
    <property type="entry name" value="HTH_Crp_2"/>
    <property type="match status" value="1"/>
</dbReference>
<comment type="caution">
    <text evidence="6">The sequence shown here is derived from an EMBL/GenBank/DDBJ whole genome shotgun (WGS) entry which is preliminary data.</text>
</comment>
<dbReference type="PROSITE" id="PS50042">
    <property type="entry name" value="CNMP_BINDING_3"/>
    <property type="match status" value="1"/>
</dbReference>
<evidence type="ECO:0000259" key="5">
    <source>
        <dbReference type="PROSITE" id="PS51063"/>
    </source>
</evidence>
<dbReference type="SUPFAM" id="SSF51206">
    <property type="entry name" value="cAMP-binding domain-like"/>
    <property type="match status" value="1"/>
</dbReference>
<dbReference type="InterPro" id="IPR012318">
    <property type="entry name" value="HTH_CRP"/>
</dbReference>
<dbReference type="InterPro" id="IPR018490">
    <property type="entry name" value="cNMP-bd_dom_sf"/>
</dbReference>
<feature type="domain" description="HTH crp-type" evidence="5">
    <location>
        <begin position="140"/>
        <end position="210"/>
    </location>
</feature>
<protein>
    <submittedName>
        <fullName evidence="6">cAMP-activated global transcriptional regulator CRP</fullName>
    </submittedName>
</protein>
<name>A0A9P1RCX6_PSEAI</name>
<dbReference type="Pfam" id="PF00027">
    <property type="entry name" value="cNMP_binding"/>
    <property type="match status" value="1"/>
</dbReference>